<dbReference type="AlphaFoldDB" id="A0A2I1CZ35"/>
<accession>A0A2I1CZ35</accession>
<reference evidence="1" key="1">
    <citation type="submission" date="2016-12" db="EMBL/GenBank/DDBJ databases">
        <title>The genomes of Aspergillus section Nigri reveals drivers in fungal speciation.</title>
        <authorList>
            <consortium name="DOE Joint Genome Institute"/>
            <person name="Vesth T.C."/>
            <person name="Nybo J."/>
            <person name="Theobald S."/>
            <person name="Brandl J."/>
            <person name="Frisvad J.C."/>
            <person name="Nielsen K.F."/>
            <person name="Lyhne E.K."/>
            <person name="Kogle M.E."/>
            <person name="Kuo A."/>
            <person name="Riley R."/>
            <person name="Clum A."/>
            <person name="Nolan M."/>
            <person name="Lipzen A."/>
            <person name="Salamov A."/>
            <person name="Henrissat B."/>
            <person name="Wiebenga A."/>
            <person name="De vries R.P."/>
            <person name="Grigoriev I.V."/>
            <person name="Mortensen U.H."/>
            <person name="Andersen M.R."/>
            <person name="Baker S.E."/>
        </authorList>
    </citation>
    <scope>NUCLEOTIDE SEQUENCE</scope>
    <source>
        <strain evidence="1">IBT 28561</strain>
    </source>
</reference>
<evidence type="ECO:0000313" key="1">
    <source>
        <dbReference type="EMBL" id="PKY02884.1"/>
    </source>
</evidence>
<sequence>MSPQPTSVPAASSPAEDHPFAIKKRLEKRFLSSHSVIATLDVEYNELSQYWTVFQRHLPPADQVDCHERLQNSSDVVNLVGSVQATWIASERESHFSRSMSRLKRLISTLDYHSPLLVRLPKHELYLSLLYGVFQSIIKASADYPRVMEGMTKILVKINKSAKEALRNQDVTWSIVYFYSLTFFTLSEMMRWYVGMSKCRLLKSPNQDVYLYFKTLVTYIQSSVRLIVRDAMDIDDCGSEAQRRADLDLAFWEETRLSQIGLQKPERKFAAELAIVSQQIWEIQQHLADNLTMTAGTKVLLKLMRDSASGLLRQEGPSNGGITCLTTAATQDIGMPAGLLAPEQSGLTASPSQDSSRFSWSKGSKHKCTRVGLQIASAHLQDFFDSDDQVAGLGLTIPVAADASLVEPLNHWASTVHSQVLAVCGSPSMGLSSPVAGISACFAVSAREAQIPVISHFCSLPTDPRDGMTLFEQGLIALAYSLIRQLIDFLPPVLESHAACDLESERFVPLNGKLTSWKEVLSLVDVLLFYAPPLMVCVIDGLDVIQDASTDQRLRSLVRTILSHTRHEKVAGPGGHRQRVILKVLFTVEGRPESLVETLAENPLTVSQTAPIETPAIDQVMNSGVVMMNA</sequence>
<dbReference type="RefSeq" id="XP_024691478.1">
    <property type="nucleotide sequence ID" value="XM_024840366.1"/>
</dbReference>
<gene>
    <name evidence="1" type="ORF">P168DRAFT_320415</name>
</gene>
<protein>
    <submittedName>
        <fullName evidence="1">Uncharacterized protein</fullName>
    </submittedName>
</protein>
<organism evidence="1 2">
    <name type="scientific">Aspergillus campestris (strain IBT 28561)</name>
    <dbReference type="NCBI Taxonomy" id="1392248"/>
    <lineage>
        <taxon>Eukaryota</taxon>
        <taxon>Fungi</taxon>
        <taxon>Dikarya</taxon>
        <taxon>Ascomycota</taxon>
        <taxon>Pezizomycotina</taxon>
        <taxon>Eurotiomycetes</taxon>
        <taxon>Eurotiomycetidae</taxon>
        <taxon>Eurotiales</taxon>
        <taxon>Aspergillaceae</taxon>
        <taxon>Aspergillus</taxon>
        <taxon>Aspergillus subgen. Circumdati</taxon>
    </lineage>
</organism>
<dbReference type="GeneID" id="36547890"/>
<proteinExistence type="predicted"/>
<name>A0A2I1CZ35_ASPC2</name>
<comment type="caution">
    <text evidence="1">The sequence shown here is derived from an EMBL/GenBank/DDBJ whole genome shotgun (WGS) entry which is preliminary data.</text>
</comment>
<evidence type="ECO:0000313" key="2">
    <source>
        <dbReference type="Proteomes" id="UP000234254"/>
    </source>
</evidence>
<dbReference type="Proteomes" id="UP000234254">
    <property type="component" value="Unassembled WGS sequence"/>
</dbReference>
<dbReference type="OrthoDB" id="4840035at2759"/>
<keyword evidence="2" id="KW-1185">Reference proteome</keyword>
<dbReference type="EMBL" id="MSFM01000009">
    <property type="protein sequence ID" value="PKY02884.1"/>
    <property type="molecule type" value="Genomic_DNA"/>
</dbReference>
<dbReference type="VEuPathDB" id="FungiDB:P168DRAFT_320415"/>